<keyword evidence="3" id="KW-1185">Reference proteome</keyword>
<dbReference type="Proteomes" id="UP000748756">
    <property type="component" value="Unassembled WGS sequence"/>
</dbReference>
<evidence type="ECO:0000313" key="2">
    <source>
        <dbReference type="EMBL" id="KAF9147056.1"/>
    </source>
</evidence>
<proteinExistence type="predicted"/>
<dbReference type="OrthoDB" id="2415168at2759"/>
<name>A0A9P5V8J8_9FUNG</name>
<comment type="caution">
    <text evidence="2">The sequence shown here is derived from an EMBL/GenBank/DDBJ whole genome shotgun (WGS) entry which is preliminary data.</text>
</comment>
<dbReference type="EMBL" id="JAAAUQ010000873">
    <property type="protein sequence ID" value="KAF9147056.1"/>
    <property type="molecule type" value="Genomic_DNA"/>
</dbReference>
<feature type="region of interest" description="Disordered" evidence="1">
    <location>
        <begin position="140"/>
        <end position="164"/>
    </location>
</feature>
<accession>A0A9P5V8J8</accession>
<dbReference type="AlphaFoldDB" id="A0A9P5V8J8"/>
<gene>
    <name evidence="2" type="ORF">BG015_011364</name>
</gene>
<protein>
    <submittedName>
        <fullName evidence="2">Uncharacterized protein</fullName>
    </submittedName>
</protein>
<sequence>MNDTFGPLTYACLKEMYFGHLTILSFVGSSGCTSVMVQEVLTECVNLVELVAPYIFMRDIAKATKPWGCRGLYKLAVYIAKEFGEEAEAEEWVFEQIGRMRRLLDLDLSQDPYSLGMLGWTNPFLELEILDLRLTRSRDPCDNDDSDDNGNTGGGSIEDGGNENGRKVGSNIRCWSSLMQMQIFVFDGVGQALGMDEAKWMVEHWQGLRCISGAFKEVEGQNCAWLKRLFVDRDISY</sequence>
<organism evidence="2 3">
    <name type="scientific">Linnemannia schmuckeri</name>
    <dbReference type="NCBI Taxonomy" id="64567"/>
    <lineage>
        <taxon>Eukaryota</taxon>
        <taxon>Fungi</taxon>
        <taxon>Fungi incertae sedis</taxon>
        <taxon>Mucoromycota</taxon>
        <taxon>Mortierellomycotina</taxon>
        <taxon>Mortierellomycetes</taxon>
        <taxon>Mortierellales</taxon>
        <taxon>Mortierellaceae</taxon>
        <taxon>Linnemannia</taxon>
    </lineage>
</organism>
<evidence type="ECO:0000313" key="3">
    <source>
        <dbReference type="Proteomes" id="UP000748756"/>
    </source>
</evidence>
<evidence type="ECO:0000256" key="1">
    <source>
        <dbReference type="SAM" id="MobiDB-lite"/>
    </source>
</evidence>
<reference evidence="2" key="1">
    <citation type="journal article" date="2020" name="Fungal Divers.">
        <title>Resolving the Mortierellaceae phylogeny through synthesis of multi-gene phylogenetics and phylogenomics.</title>
        <authorList>
            <person name="Vandepol N."/>
            <person name="Liber J."/>
            <person name="Desiro A."/>
            <person name="Na H."/>
            <person name="Kennedy M."/>
            <person name="Barry K."/>
            <person name="Grigoriev I.V."/>
            <person name="Miller A.N."/>
            <person name="O'Donnell K."/>
            <person name="Stajich J.E."/>
            <person name="Bonito G."/>
        </authorList>
    </citation>
    <scope>NUCLEOTIDE SEQUENCE</scope>
    <source>
        <strain evidence="2">NRRL 6426</strain>
    </source>
</reference>